<keyword evidence="5" id="KW-1185">Reference proteome</keyword>
<name>A0ABV3Z3I7_9PROT</name>
<accession>A0ABV3Z3I7</accession>
<gene>
    <name evidence="4" type="ORF">ABFZ84_00705</name>
</gene>
<dbReference type="Gene3D" id="1.20.120.160">
    <property type="entry name" value="HPT domain"/>
    <property type="match status" value="1"/>
</dbReference>
<keyword evidence="1" id="KW-0902">Two-component regulatory system</keyword>
<protein>
    <submittedName>
        <fullName evidence="4">Hpt domain-containing protein</fullName>
    </submittedName>
</protein>
<evidence type="ECO:0000259" key="3">
    <source>
        <dbReference type="PROSITE" id="PS50894"/>
    </source>
</evidence>
<dbReference type="Proteomes" id="UP001560685">
    <property type="component" value="Unassembled WGS sequence"/>
</dbReference>
<evidence type="ECO:0000313" key="5">
    <source>
        <dbReference type="Proteomes" id="UP001560685"/>
    </source>
</evidence>
<organism evidence="4 5">
    <name type="scientific">Hyphococcus lacteus</name>
    <dbReference type="NCBI Taxonomy" id="3143536"/>
    <lineage>
        <taxon>Bacteria</taxon>
        <taxon>Pseudomonadati</taxon>
        <taxon>Pseudomonadota</taxon>
        <taxon>Alphaproteobacteria</taxon>
        <taxon>Parvularculales</taxon>
        <taxon>Parvularculaceae</taxon>
        <taxon>Hyphococcus</taxon>
    </lineage>
</organism>
<dbReference type="SUPFAM" id="SSF47226">
    <property type="entry name" value="Histidine-containing phosphotransfer domain, HPT domain"/>
    <property type="match status" value="1"/>
</dbReference>
<evidence type="ECO:0000256" key="2">
    <source>
        <dbReference type="PROSITE-ProRule" id="PRU00110"/>
    </source>
</evidence>
<evidence type="ECO:0000256" key="1">
    <source>
        <dbReference type="ARBA" id="ARBA00023012"/>
    </source>
</evidence>
<dbReference type="RefSeq" id="WP_369311757.1">
    <property type="nucleotide sequence ID" value="NZ_JBEHZE010000001.1"/>
</dbReference>
<feature type="modified residue" description="Phosphohistidine" evidence="2">
    <location>
        <position position="64"/>
    </location>
</feature>
<proteinExistence type="predicted"/>
<dbReference type="Pfam" id="PF01627">
    <property type="entry name" value="Hpt"/>
    <property type="match status" value="1"/>
</dbReference>
<sequence length="122" mass="12927">MPETQLFEPSHLQTEQVESLIAAAGVDGTRAILEAFQRSTLELLALLDHGLKDGSLNEAYKNAHAVKGSAANVGAQLLAEAAGSIEGACKDGNAVAALQFLSEAQSKFETFCVHFDAHLARY</sequence>
<keyword evidence="2" id="KW-0597">Phosphoprotein</keyword>
<dbReference type="InterPro" id="IPR008207">
    <property type="entry name" value="Sig_transdc_His_kin_Hpt_dom"/>
</dbReference>
<dbReference type="PROSITE" id="PS50894">
    <property type="entry name" value="HPT"/>
    <property type="match status" value="1"/>
</dbReference>
<dbReference type="InterPro" id="IPR036641">
    <property type="entry name" value="HPT_dom_sf"/>
</dbReference>
<feature type="domain" description="HPt" evidence="3">
    <location>
        <begin position="25"/>
        <end position="118"/>
    </location>
</feature>
<evidence type="ECO:0000313" key="4">
    <source>
        <dbReference type="EMBL" id="MEX6632056.1"/>
    </source>
</evidence>
<comment type="caution">
    <text evidence="4">The sequence shown here is derived from an EMBL/GenBank/DDBJ whole genome shotgun (WGS) entry which is preliminary data.</text>
</comment>
<dbReference type="EMBL" id="JBEHZE010000001">
    <property type="protein sequence ID" value="MEX6632056.1"/>
    <property type="molecule type" value="Genomic_DNA"/>
</dbReference>
<reference evidence="4 5" key="1">
    <citation type="submission" date="2024-05" db="EMBL/GenBank/DDBJ databases">
        <title>Three bacterial strains, DH-69, EH-24, and ECK-19 isolated from coastal sediments.</title>
        <authorList>
            <person name="Ye Y.-Q."/>
            <person name="Du Z.-J."/>
        </authorList>
    </citation>
    <scope>NUCLEOTIDE SEQUENCE [LARGE SCALE GENOMIC DNA]</scope>
    <source>
        <strain evidence="4 5">ECK-19</strain>
    </source>
</reference>